<protein>
    <submittedName>
        <fullName evidence="3">tRNA pseudouridine32 synthase / 23S rRNA pseudouridine746 synthase</fullName>
    </submittedName>
</protein>
<dbReference type="GO" id="GO:0140098">
    <property type="term" value="F:catalytic activity, acting on RNA"/>
    <property type="evidence" value="ECO:0007669"/>
    <property type="project" value="UniProtKB-ARBA"/>
</dbReference>
<evidence type="ECO:0000313" key="3">
    <source>
        <dbReference type="EMBL" id="SIS37333.1"/>
    </source>
</evidence>
<accession>A0A1N7IJR0</accession>
<dbReference type="GO" id="GO:0000455">
    <property type="term" value="P:enzyme-directed rRNA pseudouridine synthesis"/>
    <property type="evidence" value="ECO:0007669"/>
    <property type="project" value="TreeGrafter"/>
</dbReference>
<comment type="similarity">
    <text evidence="1">Belongs to the pseudouridine synthase RluA family.</text>
</comment>
<evidence type="ECO:0000259" key="2">
    <source>
        <dbReference type="Pfam" id="PF00849"/>
    </source>
</evidence>
<dbReference type="Pfam" id="PF00849">
    <property type="entry name" value="PseudoU_synth_2"/>
    <property type="match status" value="1"/>
</dbReference>
<evidence type="ECO:0000313" key="4">
    <source>
        <dbReference type="Proteomes" id="UP000185678"/>
    </source>
</evidence>
<dbReference type="SUPFAM" id="SSF55120">
    <property type="entry name" value="Pseudouridine synthase"/>
    <property type="match status" value="1"/>
</dbReference>
<dbReference type="EMBL" id="FTOA01000001">
    <property type="protein sequence ID" value="SIS37333.1"/>
    <property type="molecule type" value="Genomic_DNA"/>
</dbReference>
<dbReference type="InterPro" id="IPR050188">
    <property type="entry name" value="RluA_PseudoU_synthase"/>
</dbReference>
<feature type="domain" description="Pseudouridine synthase RsuA/RluA-like" evidence="2">
    <location>
        <begin position="22"/>
        <end position="171"/>
    </location>
</feature>
<dbReference type="Proteomes" id="UP000185678">
    <property type="component" value="Unassembled WGS sequence"/>
</dbReference>
<keyword evidence="4" id="KW-1185">Reference proteome</keyword>
<dbReference type="STRING" id="80876.SAMN05421779_101232"/>
<dbReference type="PANTHER" id="PTHR21600">
    <property type="entry name" value="MITOCHONDRIAL RNA PSEUDOURIDINE SYNTHASE"/>
    <property type="match status" value="1"/>
</dbReference>
<dbReference type="InterPro" id="IPR020103">
    <property type="entry name" value="PsdUridine_synth_cat_dom_sf"/>
</dbReference>
<reference evidence="3 4" key="1">
    <citation type="submission" date="2017-01" db="EMBL/GenBank/DDBJ databases">
        <authorList>
            <person name="Mah S.A."/>
            <person name="Swanson W.J."/>
            <person name="Moy G.W."/>
            <person name="Vacquier V.D."/>
        </authorList>
    </citation>
    <scope>NUCLEOTIDE SEQUENCE [LARGE SCALE GENOMIC DNA]</scope>
    <source>
        <strain evidence="3 4">DSM 11589</strain>
    </source>
</reference>
<proteinExistence type="inferred from homology"/>
<dbReference type="PANTHER" id="PTHR21600:SF44">
    <property type="entry name" value="RIBOSOMAL LARGE SUBUNIT PSEUDOURIDINE SYNTHASE D"/>
    <property type="match status" value="1"/>
</dbReference>
<dbReference type="RefSeq" id="WP_245821200.1">
    <property type="nucleotide sequence ID" value="NZ_FTOA01000001.1"/>
</dbReference>
<organism evidence="3 4">
    <name type="scientific">Insolitispirillum peregrinum</name>
    <dbReference type="NCBI Taxonomy" id="80876"/>
    <lineage>
        <taxon>Bacteria</taxon>
        <taxon>Pseudomonadati</taxon>
        <taxon>Pseudomonadota</taxon>
        <taxon>Alphaproteobacteria</taxon>
        <taxon>Rhodospirillales</taxon>
        <taxon>Novispirillaceae</taxon>
        <taxon>Insolitispirillum</taxon>
    </lineage>
</organism>
<dbReference type="CDD" id="cd02869">
    <property type="entry name" value="PseudoU_synth_RluA_like"/>
    <property type="match status" value="1"/>
</dbReference>
<dbReference type="InterPro" id="IPR006145">
    <property type="entry name" value="PsdUridine_synth_RsuA/RluA"/>
</dbReference>
<dbReference type="GO" id="GO:0003723">
    <property type="term" value="F:RNA binding"/>
    <property type="evidence" value="ECO:0007669"/>
    <property type="project" value="InterPro"/>
</dbReference>
<dbReference type="GO" id="GO:0009982">
    <property type="term" value="F:pseudouridine synthase activity"/>
    <property type="evidence" value="ECO:0007669"/>
    <property type="project" value="InterPro"/>
</dbReference>
<dbReference type="AlphaFoldDB" id="A0A1N7IJR0"/>
<sequence length="234" mass="26030">MTPDWSDKALQDRVLYRDRLIMVINKPAGLPVHPGPGGGPTVEDWFPRLCFEHPRPPALAHRLDRDTAGCLALGRSQKGLSRLGKLFEQRKIQKVYWAVVQGVPAEDSGIVDLPLAKVNGQRGWKMKADRQTGQPAVTEWRLLGHNERRTLSWLECRPQTGRTHQIRVHCQIMGLPLVGDPVYGPASGDEAPPMMHLLARSLTIPLYSDKPPVMAEAPVPSHMQQALAACGWQK</sequence>
<evidence type="ECO:0000256" key="1">
    <source>
        <dbReference type="ARBA" id="ARBA00010876"/>
    </source>
</evidence>
<dbReference type="Gene3D" id="3.30.2350.10">
    <property type="entry name" value="Pseudouridine synthase"/>
    <property type="match status" value="1"/>
</dbReference>
<name>A0A1N7IJR0_9PROT</name>
<gene>
    <name evidence="3" type="ORF">SAMN05421779_101232</name>
</gene>